<evidence type="ECO:0000313" key="1">
    <source>
        <dbReference type="EMBL" id="EAJ1077717.1"/>
    </source>
</evidence>
<dbReference type="Proteomes" id="UP000409545">
    <property type="component" value="Unassembled WGS sequence"/>
</dbReference>
<dbReference type="GO" id="GO:0008713">
    <property type="term" value="F:ADP-heptose-lipopolysaccharide heptosyltransferase activity"/>
    <property type="evidence" value="ECO:0007669"/>
    <property type="project" value="TreeGrafter"/>
</dbReference>
<evidence type="ECO:0000313" key="5">
    <source>
        <dbReference type="EMBL" id="EAL9204397.1"/>
    </source>
</evidence>
<evidence type="ECO:0000313" key="10">
    <source>
        <dbReference type="Proteomes" id="UP000557830"/>
    </source>
</evidence>
<evidence type="ECO:0000313" key="3">
    <source>
        <dbReference type="EMBL" id="EAL6850539.1"/>
    </source>
</evidence>
<dbReference type="Gene3D" id="3.40.50.2000">
    <property type="entry name" value="Glycogen Phosphorylase B"/>
    <property type="match status" value="2"/>
</dbReference>
<evidence type="ECO:0000313" key="4">
    <source>
        <dbReference type="EMBL" id="EAL8416584.1"/>
    </source>
</evidence>
<dbReference type="OrthoDB" id="5329165at2"/>
<dbReference type="InterPro" id="IPR051199">
    <property type="entry name" value="LPS_LOS_Heptosyltrfase"/>
</dbReference>
<dbReference type="Proteomes" id="UP000333665">
    <property type="component" value="Unassembled WGS sequence"/>
</dbReference>
<dbReference type="SUPFAM" id="SSF53756">
    <property type="entry name" value="UDP-Glycosyltransferase/glycogen phosphorylase"/>
    <property type="match status" value="1"/>
</dbReference>
<dbReference type="GO" id="GO:0009244">
    <property type="term" value="P:lipopolysaccharide core region biosynthetic process"/>
    <property type="evidence" value="ECO:0007669"/>
    <property type="project" value="TreeGrafter"/>
</dbReference>
<reference evidence="3 7" key="1">
    <citation type="submission" date="2018-07" db="EMBL/GenBank/DDBJ databases">
        <authorList>
            <consortium name="NARMS: The National Antimicrobial Resistance Monitoring System"/>
        </authorList>
    </citation>
    <scope>NUCLEOTIDE SEQUENCE [LARGE SCALE GENOMIC DNA]</scope>
    <source>
        <strain evidence="5 9">CVM N17C171</strain>
        <strain evidence="3 7">CVM N17C548</strain>
        <strain evidence="4 6">FSIS11812579</strain>
        <strain evidence="1 10">FSIS1609200</strain>
        <strain evidence="2 8">FSIS1711007</strain>
    </source>
</reference>
<name>A0A0Q2P256_CAMCO</name>
<dbReference type="GeneID" id="66543517"/>
<protein>
    <submittedName>
        <fullName evidence="1">Glycosyltransferase family 9 protein</fullName>
    </submittedName>
</protein>
<evidence type="ECO:0000313" key="8">
    <source>
        <dbReference type="Proteomes" id="UP000409545"/>
    </source>
</evidence>
<dbReference type="KEGG" id="ccoo:ATE51_00520"/>
<dbReference type="AlphaFoldDB" id="A0A0Q2P256"/>
<evidence type="ECO:0000313" key="6">
    <source>
        <dbReference type="Proteomes" id="UP000333665"/>
    </source>
</evidence>
<dbReference type="Proteomes" id="UP000411403">
    <property type="component" value="Unassembled WGS sequence"/>
</dbReference>
<dbReference type="Proteomes" id="UP000352088">
    <property type="component" value="Unassembled WGS sequence"/>
</dbReference>
<dbReference type="EMBL" id="AACSIE010000003">
    <property type="protein sequence ID" value="EAL9204397.1"/>
    <property type="molecule type" value="Genomic_DNA"/>
</dbReference>
<dbReference type="EMBL" id="AACGUZ010000015">
    <property type="protein sequence ID" value="EAK5104166.1"/>
    <property type="molecule type" value="Genomic_DNA"/>
</dbReference>
<evidence type="ECO:0000313" key="2">
    <source>
        <dbReference type="EMBL" id="EAK5104166.1"/>
    </source>
</evidence>
<dbReference type="RefSeq" id="WP_002779495.1">
    <property type="nucleotide sequence ID" value="NZ_AANOQZ020000005.1"/>
</dbReference>
<proteinExistence type="predicted"/>
<dbReference type="KEGG" id="ccof:VC76_07535"/>
<accession>A0A0Q2P256</accession>
<dbReference type="EMBL" id="AACRQU010000007">
    <property type="protein sequence ID" value="EAL8416584.1"/>
    <property type="molecule type" value="Genomic_DNA"/>
</dbReference>
<sequence length="325" mass="38002">MKNIVFHSDGFGDLLVCFKALYAIKQLYPEYKLFLLTNGLMESDFLEKIPFIDEVLIYKDDFLEKIQSKNPVIFITTRRQGLYFKKLKFLNVQKCIVFPHLISIISKNLTTPLPFFRAKKHMSEIVLKLVRMINTRHFDKNFNQIDFSKIKNLLPYDARLSDNFFKQIDTKYEKIIGINAFSNNSEYRGFNFFIKDWIGLARQLSLKYPKFLFILLNFSTNSIQYNIDQNANLKVFCNNKNIASLVSISQKLDFLITVDTGNLHLCDILQIPTLAFTSSLAAYRFGGGSYGGRFDKLIVKPAWQKEYRKIYEIFTKKAENNLENL</sequence>
<evidence type="ECO:0000313" key="9">
    <source>
        <dbReference type="Proteomes" id="UP000411403"/>
    </source>
</evidence>
<dbReference type="EMBL" id="AACQHW010000003">
    <property type="protein sequence ID" value="EAL6850539.1"/>
    <property type="molecule type" value="Genomic_DNA"/>
</dbReference>
<organism evidence="3 7">
    <name type="scientific">Campylobacter coli</name>
    <dbReference type="NCBI Taxonomy" id="195"/>
    <lineage>
        <taxon>Bacteria</taxon>
        <taxon>Pseudomonadati</taxon>
        <taxon>Campylobacterota</taxon>
        <taxon>Epsilonproteobacteria</taxon>
        <taxon>Campylobacterales</taxon>
        <taxon>Campylobacteraceae</taxon>
        <taxon>Campylobacter</taxon>
    </lineage>
</organism>
<gene>
    <name evidence="2" type="ORF">B9Q54_07805</name>
    <name evidence="1" type="ORF">BU953_08925</name>
    <name evidence="3" type="ORF">DSX26_03545</name>
    <name evidence="4" type="ORF">DYF97_04165</name>
    <name evidence="5" type="ORF">DYU70_04390</name>
</gene>
<comment type="caution">
    <text evidence="3">The sequence shown here is derived from an EMBL/GenBank/DDBJ whole genome shotgun (WGS) entry which is preliminary data.</text>
</comment>
<evidence type="ECO:0000313" key="7">
    <source>
        <dbReference type="Proteomes" id="UP000352088"/>
    </source>
</evidence>
<dbReference type="EMBL" id="AABUYW010000025">
    <property type="protein sequence ID" value="EAJ1077717.1"/>
    <property type="molecule type" value="Genomic_DNA"/>
</dbReference>
<dbReference type="Proteomes" id="UP000557830">
    <property type="component" value="Unassembled WGS sequence"/>
</dbReference>
<dbReference type="GO" id="GO:0005829">
    <property type="term" value="C:cytosol"/>
    <property type="evidence" value="ECO:0007669"/>
    <property type="project" value="TreeGrafter"/>
</dbReference>
<keyword evidence="1" id="KW-0808">Transferase</keyword>
<dbReference type="PANTHER" id="PTHR30160">
    <property type="entry name" value="TETRAACYLDISACCHARIDE 4'-KINASE-RELATED"/>
    <property type="match status" value="1"/>
</dbReference>
<dbReference type="STRING" id="195.ATE51_00520"/>